<dbReference type="PANTHER" id="PTHR43540:SF16">
    <property type="entry name" value="ISOCHORISMATASE-LIKE DOMAIN-CONTAINING PROTEIN"/>
    <property type="match status" value="1"/>
</dbReference>
<evidence type="ECO:0000313" key="4">
    <source>
        <dbReference type="Proteomes" id="UP000706525"/>
    </source>
</evidence>
<dbReference type="SUPFAM" id="SSF52499">
    <property type="entry name" value="Isochorismatase-like hydrolases"/>
    <property type="match status" value="1"/>
</dbReference>
<sequence>MTPGGKLYDAIKDVAESNNMFANLKQLLDDARAKGIRVFILPHHRAHPDDYAGWDHVSPGHASAHRIQAFAAGTWGGQFSEVFGPKEGDVVVKEHWFYSGFANTDLDELLKQHGVDNIVCVGMIANACIESTARYGMELGYHVTLVRDATSAFSAEAMHVSHDVNAPMFAHAVLTTAEVLARLAA</sequence>
<keyword evidence="4" id="KW-1185">Reference proteome</keyword>
<dbReference type="CDD" id="cd00431">
    <property type="entry name" value="cysteine_hydrolases"/>
    <property type="match status" value="1"/>
</dbReference>
<dbReference type="InterPro" id="IPR000868">
    <property type="entry name" value="Isochorismatase-like_dom"/>
</dbReference>
<protein>
    <submittedName>
        <fullName evidence="3">Peroxyureidoacrylate/ureidoacrylate amidohydrolase RutB</fullName>
        <ecNumber evidence="3">3.5.1.110</ecNumber>
    </submittedName>
</protein>
<dbReference type="PANTHER" id="PTHR43540">
    <property type="entry name" value="PEROXYUREIDOACRYLATE/UREIDOACRYLATE AMIDOHYDROLASE-RELATED"/>
    <property type="match status" value="1"/>
</dbReference>
<gene>
    <name evidence="3" type="primary">rutB_4</name>
    <name evidence="3" type="ORF">LMG32289_01066</name>
</gene>
<evidence type="ECO:0000313" key="3">
    <source>
        <dbReference type="EMBL" id="CAG9166553.1"/>
    </source>
</evidence>
<name>A0ABN7XZK9_9BURK</name>
<dbReference type="Proteomes" id="UP000706525">
    <property type="component" value="Unassembled WGS sequence"/>
</dbReference>
<organism evidence="3 4">
    <name type="scientific">Cupriavidus pampae</name>
    <dbReference type="NCBI Taxonomy" id="659251"/>
    <lineage>
        <taxon>Bacteria</taxon>
        <taxon>Pseudomonadati</taxon>
        <taxon>Pseudomonadota</taxon>
        <taxon>Betaproteobacteria</taxon>
        <taxon>Burkholderiales</taxon>
        <taxon>Burkholderiaceae</taxon>
        <taxon>Cupriavidus</taxon>
    </lineage>
</organism>
<dbReference type="InterPro" id="IPR050272">
    <property type="entry name" value="Isochorismatase-like_hydrls"/>
</dbReference>
<evidence type="ECO:0000259" key="2">
    <source>
        <dbReference type="Pfam" id="PF00857"/>
    </source>
</evidence>
<evidence type="ECO:0000256" key="1">
    <source>
        <dbReference type="ARBA" id="ARBA00022801"/>
    </source>
</evidence>
<dbReference type="EMBL" id="CAJZAG010000002">
    <property type="protein sequence ID" value="CAG9166553.1"/>
    <property type="molecule type" value="Genomic_DNA"/>
</dbReference>
<feature type="domain" description="Isochorismatase-like" evidence="2">
    <location>
        <begin position="10"/>
        <end position="173"/>
    </location>
</feature>
<dbReference type="Gene3D" id="3.40.50.850">
    <property type="entry name" value="Isochorismatase-like"/>
    <property type="match status" value="1"/>
</dbReference>
<dbReference type="Pfam" id="PF00857">
    <property type="entry name" value="Isochorismatase"/>
    <property type="match status" value="1"/>
</dbReference>
<keyword evidence="1 3" id="KW-0378">Hydrolase</keyword>
<dbReference type="GO" id="GO:0016787">
    <property type="term" value="F:hydrolase activity"/>
    <property type="evidence" value="ECO:0007669"/>
    <property type="project" value="UniProtKB-KW"/>
</dbReference>
<proteinExistence type="predicted"/>
<reference evidence="3 4" key="1">
    <citation type="submission" date="2021-08" db="EMBL/GenBank/DDBJ databases">
        <authorList>
            <person name="Peeters C."/>
        </authorList>
    </citation>
    <scope>NUCLEOTIDE SEQUENCE [LARGE SCALE GENOMIC DNA]</scope>
    <source>
        <strain evidence="3 4">LMG 32289</strain>
    </source>
</reference>
<comment type="caution">
    <text evidence="3">The sequence shown here is derived from an EMBL/GenBank/DDBJ whole genome shotgun (WGS) entry which is preliminary data.</text>
</comment>
<dbReference type="EC" id="3.5.1.110" evidence="3"/>
<dbReference type="InterPro" id="IPR036380">
    <property type="entry name" value="Isochorismatase-like_sf"/>
</dbReference>
<accession>A0ABN7XZK9</accession>